<feature type="region of interest" description="Disordered" evidence="1">
    <location>
        <begin position="60"/>
        <end position="116"/>
    </location>
</feature>
<feature type="compositionally biased region" description="Basic and acidic residues" evidence="1">
    <location>
        <begin position="103"/>
        <end position="115"/>
    </location>
</feature>
<evidence type="ECO:0000313" key="4">
    <source>
        <dbReference type="Proteomes" id="UP000266841"/>
    </source>
</evidence>
<proteinExistence type="predicted"/>
<comment type="caution">
    <text evidence="3">The sequence shown here is derived from an EMBL/GenBank/DDBJ whole genome shotgun (WGS) entry which is preliminary data.</text>
</comment>
<dbReference type="PANTHER" id="PTHR34370">
    <property type="entry name" value="OS04G0600100 PROTEIN"/>
    <property type="match status" value="1"/>
</dbReference>
<feature type="compositionally biased region" description="Basic and acidic residues" evidence="1">
    <location>
        <begin position="84"/>
        <end position="96"/>
    </location>
</feature>
<dbReference type="eggNOG" id="ENOG502S8NT">
    <property type="taxonomic scope" value="Eukaryota"/>
</dbReference>
<evidence type="ECO:0000313" key="3">
    <source>
        <dbReference type="EMBL" id="EJK77922.1"/>
    </source>
</evidence>
<feature type="transmembrane region" description="Helical" evidence="2">
    <location>
        <begin position="359"/>
        <end position="386"/>
    </location>
</feature>
<gene>
    <name evidence="3" type="ORF">THAOC_00212</name>
</gene>
<dbReference type="AlphaFoldDB" id="K0TRJ8"/>
<feature type="transmembrane region" description="Helical" evidence="2">
    <location>
        <begin position="268"/>
        <end position="295"/>
    </location>
</feature>
<accession>K0TRJ8</accession>
<evidence type="ECO:0000256" key="1">
    <source>
        <dbReference type="SAM" id="MobiDB-lite"/>
    </source>
</evidence>
<feature type="region of interest" description="Disordered" evidence="1">
    <location>
        <begin position="148"/>
        <end position="168"/>
    </location>
</feature>
<protein>
    <submittedName>
        <fullName evidence="3">Uncharacterized protein</fullName>
    </submittedName>
</protein>
<organism evidence="3 4">
    <name type="scientific">Thalassiosira oceanica</name>
    <name type="common">Marine diatom</name>
    <dbReference type="NCBI Taxonomy" id="159749"/>
    <lineage>
        <taxon>Eukaryota</taxon>
        <taxon>Sar</taxon>
        <taxon>Stramenopiles</taxon>
        <taxon>Ochrophyta</taxon>
        <taxon>Bacillariophyta</taxon>
        <taxon>Coscinodiscophyceae</taxon>
        <taxon>Thalassiosirophycidae</taxon>
        <taxon>Thalassiosirales</taxon>
        <taxon>Thalassiosiraceae</taxon>
        <taxon>Thalassiosira</taxon>
    </lineage>
</organism>
<name>K0TRJ8_THAOC</name>
<dbReference type="EMBL" id="AGNL01000231">
    <property type="protein sequence ID" value="EJK77922.1"/>
    <property type="molecule type" value="Genomic_DNA"/>
</dbReference>
<reference evidence="3 4" key="1">
    <citation type="journal article" date="2012" name="Genome Biol.">
        <title>Genome and low-iron response of an oceanic diatom adapted to chronic iron limitation.</title>
        <authorList>
            <person name="Lommer M."/>
            <person name="Specht M."/>
            <person name="Roy A.S."/>
            <person name="Kraemer L."/>
            <person name="Andreson R."/>
            <person name="Gutowska M.A."/>
            <person name="Wolf J."/>
            <person name="Bergner S.V."/>
            <person name="Schilhabel M.B."/>
            <person name="Klostermeier U.C."/>
            <person name="Beiko R.G."/>
            <person name="Rosenstiel P."/>
            <person name="Hippler M."/>
            <person name="Laroche J."/>
        </authorList>
    </citation>
    <scope>NUCLEOTIDE SEQUENCE [LARGE SCALE GENOMIC DNA]</scope>
    <source>
        <strain evidence="3 4">CCMP1005</strain>
    </source>
</reference>
<keyword evidence="2" id="KW-0812">Transmembrane</keyword>
<sequence>MEFVALGEVGVPLNIDKSFIPPHRPSAGSHNSVTLSTPPERGQDFELGSDGTVGTVAVVASGGGHQSRPTIKARPRNYASYASSEHRHAPARPADRKHARVLVSREGHPSSRGKDSGAALAFYDRYVVASNAKAKVIQKETGNVSTATGFGTARAPTKTGHPLRLGPPVGCASRSTIGTPLFKAADEGVQIKGGSTTDDEPVDDIEEPESVFGHEEDSQMSTTPEIVTGSLSPAQIESISSERTMFLPNLRKFFSKNSKLDREFLSKLGLSALLAYGFVSNVSGVVAVSSAWFIFSKRTGLSPLHPGQKAAFFTMYAGFTLALNVIRPARFALSMAISPTFDKIRKGIQVRLGVGPKTAATLMIIFINLMGTTSLMCAGIGLASMLSGVPIWSR</sequence>
<evidence type="ECO:0000256" key="2">
    <source>
        <dbReference type="SAM" id="Phobius"/>
    </source>
</evidence>
<keyword evidence="2" id="KW-1133">Transmembrane helix</keyword>
<dbReference type="OrthoDB" id="496991at2759"/>
<dbReference type="Proteomes" id="UP000266841">
    <property type="component" value="Unassembled WGS sequence"/>
</dbReference>
<keyword evidence="2" id="KW-0472">Membrane</keyword>
<dbReference type="PANTHER" id="PTHR34370:SF1">
    <property type="entry name" value="OS04G0600100 PROTEIN"/>
    <property type="match status" value="1"/>
</dbReference>
<keyword evidence="4" id="KW-1185">Reference proteome</keyword>